<gene>
    <name evidence="2" type="ORF">MAPG_06185</name>
</gene>
<dbReference type="EMBL" id="GL876970">
    <property type="protein sequence ID" value="KLU87183.1"/>
    <property type="molecule type" value="Genomic_DNA"/>
</dbReference>
<feature type="domain" description="F-box" evidence="1">
    <location>
        <begin position="4"/>
        <end position="38"/>
    </location>
</feature>
<keyword evidence="4" id="KW-1185">Reference proteome</keyword>
<reference evidence="3" key="4">
    <citation type="journal article" date="2015" name="G3 (Bethesda)">
        <title>Genome sequences of three phytopathogenic species of the Magnaporthaceae family of fungi.</title>
        <authorList>
            <person name="Okagaki L.H."/>
            <person name="Nunes C.C."/>
            <person name="Sailsbery J."/>
            <person name="Clay B."/>
            <person name="Brown D."/>
            <person name="John T."/>
            <person name="Oh Y."/>
            <person name="Young N."/>
            <person name="Fitzgerald M."/>
            <person name="Haas B.J."/>
            <person name="Zeng Q."/>
            <person name="Young S."/>
            <person name="Adiconis X."/>
            <person name="Fan L."/>
            <person name="Levin J.Z."/>
            <person name="Mitchell T.K."/>
            <person name="Okubara P.A."/>
            <person name="Farman M.L."/>
            <person name="Kohn L.M."/>
            <person name="Birren B."/>
            <person name="Ma L.-J."/>
            <person name="Dean R.A."/>
        </authorList>
    </citation>
    <scope>NUCLEOTIDE SEQUENCE</scope>
    <source>
        <strain evidence="3">ATCC 64411 / 73-15</strain>
    </source>
</reference>
<dbReference type="AlphaFoldDB" id="A0A0C4E1C8"/>
<dbReference type="Pfam" id="PF00646">
    <property type="entry name" value="F-box"/>
    <property type="match status" value="1"/>
</dbReference>
<accession>A0A0C4E1C8</accession>
<evidence type="ECO:0000313" key="3">
    <source>
        <dbReference type="EnsemblFungi" id="MAPG_06185T0"/>
    </source>
</evidence>
<name>A0A0C4E1C8_MAGP6</name>
<evidence type="ECO:0000259" key="1">
    <source>
        <dbReference type="Pfam" id="PF00646"/>
    </source>
</evidence>
<evidence type="ECO:0000313" key="2">
    <source>
        <dbReference type="EMBL" id="KLU87183.1"/>
    </source>
</evidence>
<protein>
    <recommendedName>
        <fullName evidence="1">F-box domain-containing protein</fullName>
    </recommendedName>
</protein>
<evidence type="ECO:0000313" key="4">
    <source>
        <dbReference type="Proteomes" id="UP000011715"/>
    </source>
</evidence>
<organism evidence="3 4">
    <name type="scientific">Magnaporthiopsis poae (strain ATCC 64411 / 73-15)</name>
    <name type="common">Kentucky bluegrass fungus</name>
    <name type="synonym">Magnaporthe poae</name>
    <dbReference type="NCBI Taxonomy" id="644358"/>
    <lineage>
        <taxon>Eukaryota</taxon>
        <taxon>Fungi</taxon>
        <taxon>Dikarya</taxon>
        <taxon>Ascomycota</taxon>
        <taxon>Pezizomycotina</taxon>
        <taxon>Sordariomycetes</taxon>
        <taxon>Sordariomycetidae</taxon>
        <taxon>Magnaporthales</taxon>
        <taxon>Magnaporthaceae</taxon>
        <taxon>Magnaporthiopsis</taxon>
    </lineage>
</organism>
<dbReference type="EMBL" id="ADBL01001488">
    <property type="status" value="NOT_ANNOTATED_CDS"/>
    <property type="molecule type" value="Genomic_DNA"/>
</dbReference>
<reference evidence="3" key="5">
    <citation type="submission" date="2015-06" db="UniProtKB">
        <authorList>
            <consortium name="EnsemblFungi"/>
        </authorList>
    </citation>
    <scope>IDENTIFICATION</scope>
    <source>
        <strain evidence="3">ATCC 64411</strain>
    </source>
</reference>
<reference evidence="2" key="3">
    <citation type="submission" date="2011-03" db="EMBL/GenBank/DDBJ databases">
        <title>Annotation of Magnaporthe poae ATCC 64411.</title>
        <authorList>
            <person name="Ma L.-J."/>
            <person name="Dead R."/>
            <person name="Young S.K."/>
            <person name="Zeng Q."/>
            <person name="Gargeya S."/>
            <person name="Fitzgerald M."/>
            <person name="Haas B."/>
            <person name="Abouelleil A."/>
            <person name="Alvarado L."/>
            <person name="Arachchi H.M."/>
            <person name="Berlin A."/>
            <person name="Brown A."/>
            <person name="Chapman S.B."/>
            <person name="Chen Z."/>
            <person name="Dunbar C."/>
            <person name="Freedman E."/>
            <person name="Gearin G."/>
            <person name="Gellesch M."/>
            <person name="Goldberg J."/>
            <person name="Griggs A."/>
            <person name="Gujja S."/>
            <person name="Heiman D."/>
            <person name="Howarth C."/>
            <person name="Larson L."/>
            <person name="Lui A."/>
            <person name="MacDonald P.J.P."/>
            <person name="Mehta T."/>
            <person name="Montmayeur A."/>
            <person name="Murphy C."/>
            <person name="Neiman D."/>
            <person name="Pearson M."/>
            <person name="Priest M."/>
            <person name="Roberts A."/>
            <person name="Saif S."/>
            <person name="Shea T."/>
            <person name="Shenoy N."/>
            <person name="Sisk P."/>
            <person name="Stolte C."/>
            <person name="Sykes S."/>
            <person name="Yandava C."/>
            <person name="Wortman J."/>
            <person name="Nusbaum C."/>
            <person name="Birren B."/>
        </authorList>
    </citation>
    <scope>NUCLEOTIDE SEQUENCE</scope>
    <source>
        <strain evidence="2">ATCC 64411</strain>
    </source>
</reference>
<dbReference type="EnsemblFungi" id="MAPG_06185T0">
    <property type="protein sequence ID" value="MAPG_06185T0"/>
    <property type="gene ID" value="MAPG_06185"/>
</dbReference>
<sequence>MPNITNFPDELLLNIFKHVEEVGDTRLTCRKFNDIATEHLIRAVVVDPTEESLARFQQISLDPVVRRGIRRVRIRTFGFAPEVSDLARFRALWPTRGANWTSRVYDGVRKKLGDPIGDPMRFSRQVAVCIERIGQKLDLIIEDYATGSIETELYLSHIVANHPRPPHGHGSINGAIDSLALMYERAAGRFPANGEAAFAQAVCVDLPIRLFRRGKRLESYNVVVVSPFTRDALRQALPGNNNGGALPGHAADFRRALGATRRVTLDTKADAFRQPCVQTVPLPAVANMGTFERILQDTIDSQREFSSLANISLD</sequence>
<dbReference type="InterPro" id="IPR001810">
    <property type="entry name" value="F-box_dom"/>
</dbReference>
<dbReference type="VEuPathDB" id="FungiDB:MAPG_06185"/>
<proteinExistence type="predicted"/>
<dbReference type="eggNOG" id="ENOG502RAP9">
    <property type="taxonomic scope" value="Eukaryota"/>
</dbReference>
<reference evidence="4" key="1">
    <citation type="submission" date="2010-05" db="EMBL/GenBank/DDBJ databases">
        <title>The genome sequence of Magnaporthe poae strain ATCC 64411.</title>
        <authorList>
            <person name="Ma L.-J."/>
            <person name="Dead R."/>
            <person name="Young S."/>
            <person name="Zeng Q."/>
            <person name="Koehrsen M."/>
            <person name="Alvarado L."/>
            <person name="Berlin A."/>
            <person name="Chapman S.B."/>
            <person name="Chen Z."/>
            <person name="Freedman E."/>
            <person name="Gellesch M."/>
            <person name="Goldberg J."/>
            <person name="Griggs A."/>
            <person name="Gujja S."/>
            <person name="Heilman E.R."/>
            <person name="Heiman D."/>
            <person name="Hepburn T."/>
            <person name="Howarth C."/>
            <person name="Jen D."/>
            <person name="Larson L."/>
            <person name="Mehta T."/>
            <person name="Neiman D."/>
            <person name="Pearson M."/>
            <person name="Roberts A."/>
            <person name="Saif S."/>
            <person name="Shea T."/>
            <person name="Shenoy N."/>
            <person name="Sisk P."/>
            <person name="Stolte C."/>
            <person name="Sykes S."/>
            <person name="Walk T."/>
            <person name="White J."/>
            <person name="Yandava C."/>
            <person name="Haas B."/>
            <person name="Nusbaum C."/>
            <person name="Birren B."/>
        </authorList>
    </citation>
    <scope>NUCLEOTIDE SEQUENCE [LARGE SCALE GENOMIC DNA]</scope>
    <source>
        <strain evidence="4">ATCC 64411 / 73-15</strain>
    </source>
</reference>
<reference evidence="2" key="2">
    <citation type="submission" date="2010-05" db="EMBL/GenBank/DDBJ databases">
        <title>The Genome Sequence of Magnaporthe poae strain ATCC 64411.</title>
        <authorList>
            <consortium name="The Broad Institute Genome Sequencing Platform"/>
            <consortium name="Broad Institute Genome Sequencing Center for Infectious Disease"/>
            <person name="Ma L.-J."/>
            <person name="Dead R."/>
            <person name="Young S."/>
            <person name="Zeng Q."/>
            <person name="Koehrsen M."/>
            <person name="Alvarado L."/>
            <person name="Berlin A."/>
            <person name="Chapman S.B."/>
            <person name="Chen Z."/>
            <person name="Freedman E."/>
            <person name="Gellesch M."/>
            <person name="Goldberg J."/>
            <person name="Griggs A."/>
            <person name="Gujja S."/>
            <person name="Heilman E.R."/>
            <person name="Heiman D."/>
            <person name="Hepburn T."/>
            <person name="Howarth C."/>
            <person name="Jen D."/>
            <person name="Larson L."/>
            <person name="Mehta T."/>
            <person name="Neiman D."/>
            <person name="Pearson M."/>
            <person name="Roberts A."/>
            <person name="Saif S."/>
            <person name="Shea T."/>
            <person name="Shenoy N."/>
            <person name="Sisk P."/>
            <person name="Stolte C."/>
            <person name="Sykes S."/>
            <person name="Walk T."/>
            <person name="White J."/>
            <person name="Yandava C."/>
            <person name="Haas B."/>
            <person name="Nusbaum C."/>
            <person name="Birren B."/>
        </authorList>
    </citation>
    <scope>NUCLEOTIDE SEQUENCE</scope>
    <source>
        <strain evidence="2">ATCC 64411</strain>
    </source>
</reference>
<dbReference type="Proteomes" id="UP000011715">
    <property type="component" value="Unassembled WGS sequence"/>
</dbReference>
<dbReference type="OrthoDB" id="3759773at2759"/>